<keyword evidence="3" id="KW-1185">Reference proteome</keyword>
<accession>A0A9P4LP81</accession>
<reference evidence="2" key="1">
    <citation type="journal article" date="2020" name="Stud. Mycol.">
        <title>101 Dothideomycetes genomes: a test case for predicting lifestyles and emergence of pathogens.</title>
        <authorList>
            <person name="Haridas S."/>
            <person name="Albert R."/>
            <person name="Binder M."/>
            <person name="Bloem J."/>
            <person name="Labutti K."/>
            <person name="Salamov A."/>
            <person name="Andreopoulos B."/>
            <person name="Baker S."/>
            <person name="Barry K."/>
            <person name="Bills G."/>
            <person name="Bluhm B."/>
            <person name="Cannon C."/>
            <person name="Castanera R."/>
            <person name="Culley D."/>
            <person name="Daum C."/>
            <person name="Ezra D."/>
            <person name="Gonzalez J."/>
            <person name="Henrissat B."/>
            <person name="Kuo A."/>
            <person name="Liang C."/>
            <person name="Lipzen A."/>
            <person name="Lutzoni F."/>
            <person name="Magnuson J."/>
            <person name="Mondo S."/>
            <person name="Nolan M."/>
            <person name="Ohm R."/>
            <person name="Pangilinan J."/>
            <person name="Park H.-J."/>
            <person name="Ramirez L."/>
            <person name="Alfaro M."/>
            <person name="Sun H."/>
            <person name="Tritt A."/>
            <person name="Yoshinaga Y."/>
            <person name="Zwiers L.-H."/>
            <person name="Turgeon B."/>
            <person name="Goodwin S."/>
            <person name="Spatafora J."/>
            <person name="Crous P."/>
            <person name="Grigoriev I."/>
        </authorList>
    </citation>
    <scope>NUCLEOTIDE SEQUENCE</scope>
    <source>
        <strain evidence="2">CBS 110217</strain>
    </source>
</reference>
<dbReference type="Proteomes" id="UP000799777">
    <property type="component" value="Unassembled WGS sequence"/>
</dbReference>
<proteinExistence type="predicted"/>
<organism evidence="2 3">
    <name type="scientific">Setomelanomma holmii</name>
    <dbReference type="NCBI Taxonomy" id="210430"/>
    <lineage>
        <taxon>Eukaryota</taxon>
        <taxon>Fungi</taxon>
        <taxon>Dikarya</taxon>
        <taxon>Ascomycota</taxon>
        <taxon>Pezizomycotina</taxon>
        <taxon>Dothideomycetes</taxon>
        <taxon>Pleosporomycetidae</taxon>
        <taxon>Pleosporales</taxon>
        <taxon>Pleosporineae</taxon>
        <taxon>Phaeosphaeriaceae</taxon>
        <taxon>Setomelanomma</taxon>
    </lineage>
</organism>
<sequence>MAGGLPPLGVLSLRSAKACGGHFADSSEFSRGVLAVHWQPAQSQRIRREESAVEESAEHSTCRRLDRDTAMGVVCRLSSRATRSFDLLLRSISMECALLQALHPALRSSYLDIALAETPDLLAASTRPARVNSQRFARICEQSRTKPKRHAIHGSITLQATGIGARQASTPRPRAVRRGAHGHKVTALVRLAMQLRSGMPSLSVPPDSSIQVDIRDSPVI</sequence>
<comment type="caution">
    <text evidence="2">The sequence shown here is derived from an EMBL/GenBank/DDBJ whole genome shotgun (WGS) entry which is preliminary data.</text>
</comment>
<protein>
    <submittedName>
        <fullName evidence="2">Uncharacterized protein</fullName>
    </submittedName>
</protein>
<evidence type="ECO:0000256" key="1">
    <source>
        <dbReference type="SAM" id="MobiDB-lite"/>
    </source>
</evidence>
<evidence type="ECO:0000313" key="3">
    <source>
        <dbReference type="Proteomes" id="UP000799777"/>
    </source>
</evidence>
<dbReference type="AlphaFoldDB" id="A0A9P4LP81"/>
<evidence type="ECO:0000313" key="2">
    <source>
        <dbReference type="EMBL" id="KAF2030599.1"/>
    </source>
</evidence>
<name>A0A9P4LP81_9PLEO</name>
<gene>
    <name evidence="2" type="ORF">EK21DRAFT_88723</name>
</gene>
<feature type="region of interest" description="Disordered" evidence="1">
    <location>
        <begin position="200"/>
        <end position="220"/>
    </location>
</feature>
<dbReference type="EMBL" id="ML978188">
    <property type="protein sequence ID" value="KAF2030599.1"/>
    <property type="molecule type" value="Genomic_DNA"/>
</dbReference>